<protein>
    <submittedName>
        <fullName evidence="1">Uncharacterized protein</fullName>
    </submittedName>
</protein>
<dbReference type="EMBL" id="CP019475">
    <property type="protein sequence ID" value="UQC81265.1"/>
    <property type="molecule type" value="Genomic_DNA"/>
</dbReference>
<name>A0A9Q8SQL2_9PEZI</name>
<keyword evidence="2" id="KW-1185">Reference proteome</keyword>
<sequence length="414" mass="45492">MISLTDPCQWPGVRGRANINTNFPHCLLHFWNCVKTYAPNLHPRVVSEHVLYPVDYLVDSIGRSGGIGWYSLGQSTPVDTFAILDQSSCLFYNNVSSASRPFQNNLPDFIGNGSIYQPLNLSDDFKKKWSLMDGLDEGASSECGWTHFAEGTIDEGLCSPDLRSQMSRWAKILSSPAKTLGLAWPQLGFTWLHSAPIAWIFNFKLGLMTDRGESVFGHNLGARSGRMTPKMASIELPFSWPKVLSGGISVIAIGEDRDDIPVRPPARYATSIIDPWYSQADMAAILPNLLSLGCGTAAHASELPVSPASLAALHRAHPLPLVAHIPRSPDYPDVICCLTGSFFICSTAFCQFVICTLPTLCLPHLLDMDRIQTSQVHREPPTFTTGGDVHFQTCHCNLTFLTKELLRSGLSEPC</sequence>
<dbReference type="Proteomes" id="UP000830671">
    <property type="component" value="Chromosome 3"/>
</dbReference>
<reference evidence="1" key="1">
    <citation type="journal article" date="2021" name="Mol. Plant Microbe Interact.">
        <title>Complete Genome Sequence of the Plant-Pathogenic Fungus Colletotrichum lupini.</title>
        <authorList>
            <person name="Baroncelli R."/>
            <person name="Pensec F."/>
            <person name="Da Lio D."/>
            <person name="Boufleur T."/>
            <person name="Vicente I."/>
            <person name="Sarrocco S."/>
            <person name="Picot A."/>
            <person name="Baraldi E."/>
            <person name="Sukno S."/>
            <person name="Thon M."/>
            <person name="Le Floch G."/>
        </authorList>
    </citation>
    <scope>NUCLEOTIDE SEQUENCE</scope>
    <source>
        <strain evidence="1">IMI 504893</strain>
    </source>
</reference>
<gene>
    <name evidence="1" type="ORF">CLUP02_06751</name>
</gene>
<dbReference type="GeneID" id="73340758"/>
<evidence type="ECO:0000313" key="2">
    <source>
        <dbReference type="Proteomes" id="UP000830671"/>
    </source>
</evidence>
<dbReference type="RefSeq" id="XP_049142891.1">
    <property type="nucleotide sequence ID" value="XM_049285748.1"/>
</dbReference>
<dbReference type="AlphaFoldDB" id="A0A9Q8SQL2"/>
<proteinExistence type="predicted"/>
<organism evidence="1 2">
    <name type="scientific">Colletotrichum lupini</name>
    <dbReference type="NCBI Taxonomy" id="145971"/>
    <lineage>
        <taxon>Eukaryota</taxon>
        <taxon>Fungi</taxon>
        <taxon>Dikarya</taxon>
        <taxon>Ascomycota</taxon>
        <taxon>Pezizomycotina</taxon>
        <taxon>Sordariomycetes</taxon>
        <taxon>Hypocreomycetidae</taxon>
        <taxon>Glomerellales</taxon>
        <taxon>Glomerellaceae</taxon>
        <taxon>Colletotrichum</taxon>
        <taxon>Colletotrichum acutatum species complex</taxon>
    </lineage>
</organism>
<accession>A0A9Q8SQL2</accession>
<dbReference type="KEGG" id="clup:CLUP02_06751"/>
<evidence type="ECO:0000313" key="1">
    <source>
        <dbReference type="EMBL" id="UQC81265.1"/>
    </source>
</evidence>